<dbReference type="NCBIfam" id="TIGR00573">
    <property type="entry name" value="dnaq"/>
    <property type="match status" value="1"/>
</dbReference>
<dbReference type="InterPro" id="IPR012337">
    <property type="entry name" value="RNaseH-like_sf"/>
</dbReference>
<dbReference type="InterPro" id="IPR014001">
    <property type="entry name" value="Helicase_ATP-bd"/>
</dbReference>
<dbReference type="InterPro" id="IPR013520">
    <property type="entry name" value="Ribonucl_H"/>
</dbReference>
<dbReference type="GO" id="GO:0005524">
    <property type="term" value="F:ATP binding"/>
    <property type="evidence" value="ECO:0007669"/>
    <property type="project" value="UniProtKB-UniRule"/>
</dbReference>
<dbReference type="PROSITE" id="PS51193">
    <property type="entry name" value="HELICASE_ATP_BIND_2"/>
    <property type="match status" value="1"/>
</dbReference>
<dbReference type="Pfam" id="PF00270">
    <property type="entry name" value="DEAD"/>
    <property type="match status" value="1"/>
</dbReference>
<dbReference type="GO" id="GO:0008408">
    <property type="term" value="F:3'-5' exonuclease activity"/>
    <property type="evidence" value="ECO:0007669"/>
    <property type="project" value="UniProtKB-UniRule"/>
</dbReference>
<dbReference type="InterPro" id="IPR011545">
    <property type="entry name" value="DEAD/DEAH_box_helicase_dom"/>
</dbReference>
<dbReference type="GO" id="GO:0016887">
    <property type="term" value="F:ATP hydrolysis activity"/>
    <property type="evidence" value="ECO:0007669"/>
    <property type="project" value="RHEA"/>
</dbReference>
<dbReference type="SUPFAM" id="SSF53098">
    <property type="entry name" value="Ribonuclease H-like"/>
    <property type="match status" value="1"/>
</dbReference>
<dbReference type="GO" id="GO:0003677">
    <property type="term" value="F:DNA binding"/>
    <property type="evidence" value="ECO:0007669"/>
    <property type="project" value="InterPro"/>
</dbReference>
<dbReference type="NCBIfam" id="TIGR01407">
    <property type="entry name" value="dinG_rel"/>
    <property type="match status" value="1"/>
</dbReference>
<evidence type="ECO:0000256" key="2">
    <source>
        <dbReference type="ARBA" id="ARBA00022722"/>
    </source>
</evidence>
<feature type="short sequence motif" description="DEAH box" evidence="8">
    <location>
        <begin position="462"/>
        <end position="465"/>
    </location>
</feature>
<dbReference type="Gene3D" id="3.30.420.10">
    <property type="entry name" value="Ribonuclease H-like superfamily/Ribonuclease H"/>
    <property type="match status" value="1"/>
</dbReference>
<evidence type="ECO:0000259" key="11">
    <source>
        <dbReference type="PROSITE" id="PS51193"/>
    </source>
</evidence>
<feature type="domain" description="Helicase ATP-binding" evidence="11">
    <location>
        <begin position="249"/>
        <end position="510"/>
    </location>
</feature>
<keyword evidence="13" id="KW-1185">Reference proteome</keyword>
<dbReference type="GO" id="GO:0003887">
    <property type="term" value="F:DNA-directed DNA polymerase activity"/>
    <property type="evidence" value="ECO:0007669"/>
    <property type="project" value="InterPro"/>
</dbReference>
<evidence type="ECO:0000256" key="6">
    <source>
        <dbReference type="ARBA" id="ARBA00022840"/>
    </source>
</evidence>
<evidence type="ECO:0000256" key="7">
    <source>
        <dbReference type="ARBA" id="ARBA00048954"/>
    </source>
</evidence>
<keyword evidence="12" id="KW-0347">Helicase</keyword>
<dbReference type="InterPro" id="IPR006054">
    <property type="entry name" value="DnaQ"/>
</dbReference>
<dbReference type="Proteomes" id="UP000391919">
    <property type="component" value="Unassembled WGS sequence"/>
</dbReference>
<dbReference type="Pfam" id="PF13307">
    <property type="entry name" value="Helicase_C_2"/>
    <property type="match status" value="1"/>
</dbReference>
<dbReference type="HAMAP" id="MF_02206">
    <property type="entry name" value="DinG_exonucl"/>
    <property type="match status" value="1"/>
</dbReference>
<evidence type="ECO:0000313" key="12">
    <source>
        <dbReference type="EMBL" id="GER70734.1"/>
    </source>
</evidence>
<dbReference type="FunFam" id="3.30.420.10:FF:000045">
    <property type="entry name" value="3'-5' exonuclease DinG"/>
    <property type="match status" value="1"/>
</dbReference>
<dbReference type="Gene3D" id="3.40.50.300">
    <property type="entry name" value="P-loop containing nucleotide triphosphate hydrolases"/>
    <property type="match status" value="2"/>
</dbReference>
<sequence length="935" mass="106223">MLQRYVVVDIETTGNSAKKGDRIIQFSVVVIEGREIKEQFTSFVNPGQPVPAFIGELTGIEDHMLEDAPLFLEIAPRIMKMLENSIFVAHNVLFDLPFLQQELKEAGLPPFRGFNMDTVEFSRIAFPTLESYKLADLAEALSLSHERPHRADSDALVTAKLFLACIERCASLPLVTLEKLAPLSYSLKSDLAYLFQEILEEKRRHADDLPPELEVFRGIALRRKKIVPPASGPRVIGSYPATVGEKEKLFQGAGSGFEMRPAQFDMMDHVRDALSSGRHVAVEAGTGVGKSLAYLLPAAYQAVASQKPVLISTYTVALEHQLLNKEIKSLERILNVPLRTVLLKGRSHYLHLFKFEQSLKEQDHQYDSVLAKMQILVWLTDTESGDVDELNLSGGGKKYWRRIKQGGWHTDKKDPWKTRDFYLHAKACAEQADIAVTNHAMLCGELGRDRSVFDVFQYVIVDEAHHLEQAAREMMGKRADYNQMKYMVSRIGLYEQKQLFYELEQLMEKYELHGRTHTFEAQSLLKALDAEIDDLFGMLARKVMRHKKDTSGYHKIKLRIKKENWKQKSWQAVLHCTERIRASLKDISQALTERLEQLLAGKSLTEEEQAFIEEMYSFLADWDALRDNMAIFIGQNENGGRSNVVWLEGDLRALPNSLVIHCQPVYAGEILRNKLFAKKKSVVLTSATLTVNGSFQYFFQEVGLSAKTAKTVRIPSPFRYDKQVQFIIPSDLPDISTVQLDDFAEKTAGYLLAVSEATKGRMMILFTSFDLLKKVYQLMKDSGMLEDYMLIAQGISSGSRSRMTKTFQKFDKAILFGLSSFWEGVDIPGDDLSCLVMVRLPFLPPDEPVTEAKCDYLRVQGKNPFSAYSLPEAVLRFKQGFGRLIRTKTDRGIFLVLDRRIETTTYGPAFTKSLPPVRIKKQTLNETLDTIENWL</sequence>
<gene>
    <name evidence="8 9 12" type="primary">dinG</name>
    <name evidence="12" type="ORF">BpJC7_20370</name>
</gene>
<dbReference type="InterPro" id="IPR036397">
    <property type="entry name" value="RNaseH_sf"/>
</dbReference>
<name>A0A5J4JNZ7_9BACI</name>
<dbReference type="PANTHER" id="PTHR11472">
    <property type="entry name" value="DNA REPAIR DEAD HELICASE RAD3/XP-D SUBFAMILY MEMBER"/>
    <property type="match status" value="1"/>
</dbReference>
<evidence type="ECO:0000256" key="1">
    <source>
        <dbReference type="ARBA" id="ARBA00001966"/>
    </source>
</evidence>
<evidence type="ECO:0000313" key="13">
    <source>
        <dbReference type="Proteomes" id="UP000391919"/>
    </source>
</evidence>
<dbReference type="Pfam" id="PF00929">
    <property type="entry name" value="RNase_T"/>
    <property type="match status" value="1"/>
</dbReference>
<dbReference type="RefSeq" id="WP_151706043.1">
    <property type="nucleotide sequence ID" value="NZ_BKZQ01000026.1"/>
</dbReference>
<reference evidence="12 13" key="1">
    <citation type="submission" date="2019-09" db="EMBL/GenBank/DDBJ databases">
        <title>Draft genome sequence of Bacillus sp. JC-7.</title>
        <authorList>
            <person name="Tanaka N."/>
            <person name="Shiwa Y."/>
            <person name="Fujita N."/>
            <person name="Tanasupawat S."/>
        </authorList>
    </citation>
    <scope>NUCLEOTIDE SEQUENCE [LARGE SCALE GENOMIC DNA]</scope>
    <source>
        <strain evidence="12 13">JC-7</strain>
    </source>
</reference>
<dbReference type="AlphaFoldDB" id="A0A5J4JNZ7"/>
<keyword evidence="5 8" id="KW-0269">Exonuclease</keyword>
<evidence type="ECO:0000256" key="5">
    <source>
        <dbReference type="ARBA" id="ARBA00022839"/>
    </source>
</evidence>
<dbReference type="EMBL" id="BKZQ01000026">
    <property type="protein sequence ID" value="GER70734.1"/>
    <property type="molecule type" value="Genomic_DNA"/>
</dbReference>
<dbReference type="SMART" id="SM00491">
    <property type="entry name" value="HELICc2"/>
    <property type="match status" value="1"/>
</dbReference>
<accession>A0A5J4JNZ7</accession>
<evidence type="ECO:0000256" key="3">
    <source>
        <dbReference type="ARBA" id="ARBA00022741"/>
    </source>
</evidence>
<dbReference type="InterPro" id="IPR014013">
    <property type="entry name" value="Helic_SF1/SF2_ATP-bd_DinG/Rad3"/>
</dbReference>
<feature type="binding site" evidence="8">
    <location>
        <begin position="284"/>
        <end position="291"/>
    </location>
    <ligand>
        <name>ATP</name>
        <dbReference type="ChEBI" id="CHEBI:30616"/>
    </ligand>
</feature>
<dbReference type="GO" id="GO:0006260">
    <property type="term" value="P:DNA replication"/>
    <property type="evidence" value="ECO:0007669"/>
    <property type="project" value="InterPro"/>
</dbReference>
<feature type="domain" description="Helicase ATP-binding" evidence="10">
    <location>
        <begin position="271"/>
        <end position="499"/>
    </location>
</feature>
<dbReference type="SMART" id="SM00479">
    <property type="entry name" value="EXOIII"/>
    <property type="match status" value="1"/>
</dbReference>
<dbReference type="PANTHER" id="PTHR11472:SF34">
    <property type="entry name" value="REGULATOR OF TELOMERE ELONGATION HELICASE 1"/>
    <property type="match status" value="1"/>
</dbReference>
<comment type="catalytic activity">
    <reaction evidence="7">
        <text>ATP + H2O = ADP + phosphate + H(+)</text>
        <dbReference type="Rhea" id="RHEA:13065"/>
        <dbReference type="ChEBI" id="CHEBI:15377"/>
        <dbReference type="ChEBI" id="CHEBI:15378"/>
        <dbReference type="ChEBI" id="CHEBI:30616"/>
        <dbReference type="ChEBI" id="CHEBI:43474"/>
        <dbReference type="ChEBI" id="CHEBI:456216"/>
        <dbReference type="EC" id="5.6.2.3"/>
    </reaction>
</comment>
<keyword evidence="3 8" id="KW-0547">Nucleotide-binding</keyword>
<keyword evidence="6 8" id="KW-0067">ATP-binding</keyword>
<dbReference type="PROSITE" id="PS51192">
    <property type="entry name" value="HELICASE_ATP_BIND_1"/>
    <property type="match status" value="1"/>
</dbReference>
<comment type="function">
    <text evidence="8 9">3'-5' exonuclease.</text>
</comment>
<protein>
    <recommendedName>
        <fullName evidence="8 9">3'-5' exonuclease DinG</fullName>
        <ecNumber evidence="8 9">3.1.-.-</ecNumber>
    </recommendedName>
</protein>
<comment type="caution">
    <text evidence="12">The sequence shown here is derived from an EMBL/GenBank/DDBJ whole genome shotgun (WGS) entry which is preliminary data.</text>
</comment>
<dbReference type="InterPro" id="IPR045028">
    <property type="entry name" value="DinG/Rad3-like"/>
</dbReference>
<evidence type="ECO:0000256" key="9">
    <source>
        <dbReference type="RuleBase" id="RU364106"/>
    </source>
</evidence>
<organism evidence="12 13">
    <name type="scientific">Weizmannia acidilactici</name>
    <dbReference type="NCBI Taxonomy" id="2607726"/>
    <lineage>
        <taxon>Bacteria</taxon>
        <taxon>Bacillati</taxon>
        <taxon>Bacillota</taxon>
        <taxon>Bacilli</taxon>
        <taxon>Bacillales</taxon>
        <taxon>Bacillaceae</taxon>
        <taxon>Heyndrickxia</taxon>
    </lineage>
</organism>
<dbReference type="GO" id="GO:0043139">
    <property type="term" value="F:5'-3' DNA helicase activity"/>
    <property type="evidence" value="ECO:0007669"/>
    <property type="project" value="UniProtKB-EC"/>
</dbReference>
<dbReference type="SUPFAM" id="SSF52540">
    <property type="entry name" value="P-loop containing nucleoside triphosphate hydrolases"/>
    <property type="match status" value="2"/>
</dbReference>
<dbReference type="NCBIfam" id="NF005981">
    <property type="entry name" value="PRK08074.1"/>
    <property type="match status" value="1"/>
</dbReference>
<evidence type="ECO:0000256" key="8">
    <source>
        <dbReference type="HAMAP-Rule" id="MF_02206"/>
    </source>
</evidence>
<dbReference type="EC" id="3.1.-.-" evidence="8 9"/>
<dbReference type="InterPro" id="IPR006310">
    <property type="entry name" value="DinG"/>
</dbReference>
<dbReference type="InterPro" id="IPR027417">
    <property type="entry name" value="P-loop_NTPase"/>
</dbReference>
<dbReference type="CDD" id="cd06127">
    <property type="entry name" value="DEDDh"/>
    <property type="match status" value="1"/>
</dbReference>
<dbReference type="InterPro" id="IPR006555">
    <property type="entry name" value="ATP-dep_Helicase_C"/>
</dbReference>
<evidence type="ECO:0000259" key="10">
    <source>
        <dbReference type="PROSITE" id="PS51192"/>
    </source>
</evidence>
<comment type="cofactor">
    <cofactor evidence="1">
        <name>[4Fe-4S] cluster</name>
        <dbReference type="ChEBI" id="CHEBI:49883"/>
    </cofactor>
</comment>
<dbReference type="SMART" id="SM00487">
    <property type="entry name" value="DEXDc"/>
    <property type="match status" value="1"/>
</dbReference>
<proteinExistence type="inferred from homology"/>
<comment type="similarity">
    <text evidence="8 9">Belongs to the helicase family. DinG subfamily. Type 2 sub-subfamily.</text>
</comment>
<keyword evidence="2 8" id="KW-0540">Nuclease</keyword>
<keyword evidence="4 8" id="KW-0378">Hydrolase</keyword>
<evidence type="ECO:0000256" key="4">
    <source>
        <dbReference type="ARBA" id="ARBA00022801"/>
    </source>
</evidence>